<dbReference type="GO" id="GO:0043138">
    <property type="term" value="F:3'-5' DNA helicase activity"/>
    <property type="evidence" value="ECO:0007669"/>
    <property type="project" value="TreeGrafter"/>
</dbReference>
<dbReference type="Proteomes" id="UP000183988">
    <property type="component" value="Unassembled WGS sequence"/>
</dbReference>
<evidence type="ECO:0000256" key="5">
    <source>
        <dbReference type="ARBA" id="ARBA00023125"/>
    </source>
</evidence>
<dbReference type="GO" id="GO:0043590">
    <property type="term" value="C:bacterial nucleoid"/>
    <property type="evidence" value="ECO:0007669"/>
    <property type="project" value="TreeGrafter"/>
</dbReference>
<dbReference type="CDD" id="cd17920">
    <property type="entry name" value="DEXHc_RecQ"/>
    <property type="match status" value="1"/>
</dbReference>
<keyword evidence="3 8" id="KW-0347">Helicase</keyword>
<dbReference type="GO" id="GO:0005737">
    <property type="term" value="C:cytoplasm"/>
    <property type="evidence" value="ECO:0007669"/>
    <property type="project" value="TreeGrafter"/>
</dbReference>
<feature type="domain" description="Helicase ATP-binding" evidence="6">
    <location>
        <begin position="28"/>
        <end position="195"/>
    </location>
</feature>
<dbReference type="PROSITE" id="PS51192">
    <property type="entry name" value="HELICASE_ATP_BIND_1"/>
    <property type="match status" value="1"/>
</dbReference>
<feature type="domain" description="Helicase C-terminal" evidence="7">
    <location>
        <begin position="222"/>
        <end position="367"/>
    </location>
</feature>
<dbReference type="NCBIfam" id="TIGR00614">
    <property type="entry name" value="recQ_fam"/>
    <property type="match status" value="1"/>
</dbReference>
<dbReference type="PROSITE" id="PS51194">
    <property type="entry name" value="HELICASE_CTER"/>
    <property type="match status" value="1"/>
</dbReference>
<evidence type="ECO:0000259" key="6">
    <source>
        <dbReference type="PROSITE" id="PS51192"/>
    </source>
</evidence>
<dbReference type="GO" id="GO:0006281">
    <property type="term" value="P:DNA repair"/>
    <property type="evidence" value="ECO:0007669"/>
    <property type="project" value="TreeGrafter"/>
</dbReference>
<dbReference type="PANTHER" id="PTHR13710:SF84">
    <property type="entry name" value="ATP-DEPENDENT DNA HELICASE RECS-RELATED"/>
    <property type="match status" value="1"/>
</dbReference>
<keyword evidence="4" id="KW-0067">ATP-binding</keyword>
<accession>A0A1M5CSD3</accession>
<dbReference type="GO" id="GO:0003677">
    <property type="term" value="F:DNA binding"/>
    <property type="evidence" value="ECO:0007669"/>
    <property type="project" value="UniProtKB-KW"/>
</dbReference>
<dbReference type="FunFam" id="3.40.50.300:FF:001363">
    <property type="entry name" value="ATP-dependent DNA helicase RecQ"/>
    <property type="match status" value="1"/>
</dbReference>
<dbReference type="EMBL" id="FQVW01000001">
    <property type="protein sequence ID" value="SHF57606.1"/>
    <property type="molecule type" value="Genomic_DNA"/>
</dbReference>
<dbReference type="GO" id="GO:0006310">
    <property type="term" value="P:DNA recombination"/>
    <property type="evidence" value="ECO:0007669"/>
    <property type="project" value="InterPro"/>
</dbReference>
<dbReference type="SMART" id="SM00490">
    <property type="entry name" value="HELICc"/>
    <property type="match status" value="1"/>
</dbReference>
<dbReference type="Pfam" id="PF00270">
    <property type="entry name" value="DEAD"/>
    <property type="match status" value="1"/>
</dbReference>
<dbReference type="SUPFAM" id="SSF52540">
    <property type="entry name" value="P-loop containing nucleoside triphosphate hydrolases"/>
    <property type="match status" value="1"/>
</dbReference>
<keyword evidence="9" id="KW-1185">Reference proteome</keyword>
<evidence type="ECO:0000259" key="7">
    <source>
        <dbReference type="PROSITE" id="PS51194"/>
    </source>
</evidence>
<dbReference type="AlphaFoldDB" id="A0A1M5CSD3"/>
<dbReference type="InterPro" id="IPR002464">
    <property type="entry name" value="DNA/RNA_helicase_DEAH_CS"/>
</dbReference>
<reference evidence="8 9" key="1">
    <citation type="submission" date="2016-11" db="EMBL/GenBank/DDBJ databases">
        <authorList>
            <person name="Jaros S."/>
            <person name="Januszkiewicz K."/>
            <person name="Wedrychowicz H."/>
        </authorList>
    </citation>
    <scope>NUCLEOTIDE SEQUENCE [LARGE SCALE GENOMIC DNA]</scope>
    <source>
        <strain evidence="8 9">IBRC-M 10683</strain>
    </source>
</reference>
<keyword evidence="2" id="KW-0378">Hydrolase</keyword>
<evidence type="ECO:0000256" key="1">
    <source>
        <dbReference type="ARBA" id="ARBA00022741"/>
    </source>
</evidence>
<evidence type="ECO:0000256" key="3">
    <source>
        <dbReference type="ARBA" id="ARBA00022806"/>
    </source>
</evidence>
<dbReference type="InterPro" id="IPR004589">
    <property type="entry name" value="DNA_helicase_ATP-dep_RecQ"/>
</dbReference>
<dbReference type="PANTHER" id="PTHR13710">
    <property type="entry name" value="DNA HELICASE RECQ FAMILY MEMBER"/>
    <property type="match status" value="1"/>
</dbReference>
<proteinExistence type="predicted"/>
<dbReference type="SMART" id="SM00487">
    <property type="entry name" value="DEXDc"/>
    <property type="match status" value="1"/>
</dbReference>
<dbReference type="GO" id="GO:0009378">
    <property type="term" value="F:four-way junction helicase activity"/>
    <property type="evidence" value="ECO:0007669"/>
    <property type="project" value="TreeGrafter"/>
</dbReference>
<dbReference type="STRING" id="930117.SAMN05216225_1001367"/>
<keyword evidence="5" id="KW-0238">DNA-binding</keyword>
<name>A0A1M5CSD3_9BACI</name>
<evidence type="ECO:0000313" key="8">
    <source>
        <dbReference type="EMBL" id="SHF57606.1"/>
    </source>
</evidence>
<dbReference type="Pfam" id="PF00271">
    <property type="entry name" value="Helicase_C"/>
    <property type="match status" value="1"/>
</dbReference>
<dbReference type="GO" id="GO:0005524">
    <property type="term" value="F:ATP binding"/>
    <property type="evidence" value="ECO:0007669"/>
    <property type="project" value="UniProtKB-KW"/>
</dbReference>
<keyword evidence="1" id="KW-0547">Nucleotide-binding</keyword>
<dbReference type="RefSeq" id="WP_072887394.1">
    <property type="nucleotide sequence ID" value="NZ_FQVW01000001.1"/>
</dbReference>
<dbReference type="InterPro" id="IPR027417">
    <property type="entry name" value="P-loop_NTPase"/>
</dbReference>
<sequence length="512" mass="59765">MLQTNQLEEKLKQHFHYSTFRKGQREIIEDVLARKDVLGILPTGSGKSICYQLPALLQEGTTIVVSPLISLMIDQVKELKAMNIKRVVALNSFVDPSTRRKIYQNLHQYKLIYVSPELLQQNEILRHLKQINVSLFVVDEAHCISQWGHEFRPDYLKLSNVIELLGNPPVLALSATATKLVQDDIVNSLNLPNVIKHIYPMDRNNIMLTVREVMDNHEKLEILQTILTDYKVPTIIYFSSRIAAEEVSQHLSKHLKSHRISYYHGGMEASDRVAIQQQFINNQLDVICCTSAFGMGINKNDIRLVIHYHFPSQIESYIQEIGRAGRDGHSSLSMVLYSRTDAFLPKNMIENELPSEEQLNFAVRVIKQYHENNNGLPTDENILPILNLNEIQWRFLRYQLEKHDIIKGNMFQVTKMNWERFLEYVNSIRKDRLVLKEDKLTEMIRWLNERRCLRKHLYKNFQESYSKPIEQCCSSCGFSLEKWQPIQNSSKQDIQLNWEKKLQKLLLHGEIG</sequence>
<dbReference type="GO" id="GO:0030894">
    <property type="term" value="C:replisome"/>
    <property type="evidence" value="ECO:0007669"/>
    <property type="project" value="TreeGrafter"/>
</dbReference>
<dbReference type="PROSITE" id="PS00690">
    <property type="entry name" value="DEAH_ATP_HELICASE"/>
    <property type="match status" value="1"/>
</dbReference>
<protein>
    <submittedName>
        <fullName evidence="8">ATP-dependent DNA helicase RecQ</fullName>
    </submittedName>
</protein>
<dbReference type="OrthoDB" id="9763310at2"/>
<dbReference type="InterPro" id="IPR001650">
    <property type="entry name" value="Helicase_C-like"/>
</dbReference>
<gene>
    <name evidence="8" type="ORF">SAMN05216225_1001367</name>
</gene>
<organism evidence="8 9">
    <name type="scientific">Ornithinibacillus halophilus</name>
    <dbReference type="NCBI Taxonomy" id="930117"/>
    <lineage>
        <taxon>Bacteria</taxon>
        <taxon>Bacillati</taxon>
        <taxon>Bacillota</taxon>
        <taxon>Bacilli</taxon>
        <taxon>Bacillales</taxon>
        <taxon>Bacillaceae</taxon>
        <taxon>Ornithinibacillus</taxon>
    </lineage>
</organism>
<dbReference type="GO" id="GO:0016787">
    <property type="term" value="F:hydrolase activity"/>
    <property type="evidence" value="ECO:0007669"/>
    <property type="project" value="UniProtKB-KW"/>
</dbReference>
<dbReference type="Gene3D" id="3.40.50.300">
    <property type="entry name" value="P-loop containing nucleotide triphosphate hydrolases"/>
    <property type="match status" value="2"/>
</dbReference>
<dbReference type="InterPro" id="IPR014001">
    <property type="entry name" value="Helicase_ATP-bd"/>
</dbReference>
<evidence type="ECO:0000256" key="2">
    <source>
        <dbReference type="ARBA" id="ARBA00022801"/>
    </source>
</evidence>
<evidence type="ECO:0000313" key="9">
    <source>
        <dbReference type="Proteomes" id="UP000183988"/>
    </source>
</evidence>
<evidence type="ECO:0000256" key="4">
    <source>
        <dbReference type="ARBA" id="ARBA00022840"/>
    </source>
</evidence>
<dbReference type="InterPro" id="IPR011545">
    <property type="entry name" value="DEAD/DEAH_box_helicase_dom"/>
</dbReference>